<comment type="similarity">
    <text evidence="12">Belongs to the helicase family. PriA subfamily.</text>
</comment>
<comment type="function">
    <text evidence="12">Initiates the restart of stalled replication forks, which reloads the replicative helicase on sites other than the origin of replication. Recognizes and binds to abandoned replication forks and remodels them to uncover a helicase loading site. Promotes assembly of the primosome at these replication forks.</text>
</comment>
<evidence type="ECO:0000256" key="3">
    <source>
        <dbReference type="ARBA" id="ARBA00022723"/>
    </source>
</evidence>
<evidence type="ECO:0000256" key="9">
    <source>
        <dbReference type="ARBA" id="ARBA00023125"/>
    </source>
</evidence>
<evidence type="ECO:0000256" key="11">
    <source>
        <dbReference type="ARBA" id="ARBA00048988"/>
    </source>
</evidence>
<dbReference type="GO" id="GO:0016787">
    <property type="term" value="F:hydrolase activity"/>
    <property type="evidence" value="ECO:0007669"/>
    <property type="project" value="UniProtKB-KW"/>
</dbReference>
<dbReference type="GO" id="GO:0006302">
    <property type="term" value="P:double-strand break repair"/>
    <property type="evidence" value="ECO:0007669"/>
    <property type="project" value="InterPro"/>
</dbReference>
<dbReference type="SMART" id="SM00487">
    <property type="entry name" value="DEXDc"/>
    <property type="match status" value="1"/>
</dbReference>
<dbReference type="FunFam" id="3.40.50.300:FF:000489">
    <property type="entry name" value="Primosome assembly protein PriA"/>
    <property type="match status" value="1"/>
</dbReference>
<dbReference type="PANTHER" id="PTHR30580">
    <property type="entry name" value="PRIMOSOMAL PROTEIN N"/>
    <property type="match status" value="1"/>
</dbReference>
<dbReference type="GO" id="GO:0006269">
    <property type="term" value="P:DNA replication, synthesis of primer"/>
    <property type="evidence" value="ECO:0007669"/>
    <property type="project" value="UniProtKB-KW"/>
</dbReference>
<dbReference type="Pfam" id="PF00271">
    <property type="entry name" value="Helicase_C"/>
    <property type="match status" value="1"/>
</dbReference>
<dbReference type="Gene3D" id="3.40.1440.60">
    <property type="entry name" value="PriA, 3(prime) DNA-binding domain"/>
    <property type="match status" value="1"/>
</dbReference>
<dbReference type="CDD" id="cd17929">
    <property type="entry name" value="DEXHc_priA"/>
    <property type="match status" value="1"/>
</dbReference>
<evidence type="ECO:0000256" key="6">
    <source>
        <dbReference type="ARBA" id="ARBA00022806"/>
    </source>
</evidence>
<dbReference type="Proteomes" id="UP000426027">
    <property type="component" value="Chromosome"/>
</dbReference>
<name>A0A6I6GJL4_9BACT</name>
<sequence>MHNNGNHSNQLLFQQEKPSLFADVIVPIYLPKILTWSIPAEWNNRVQQGSRVIVQVGKSKRYAGIIKRLHTDVPGLYETKPILEVLDEAPVVMPEQLRLWEWIAQYYCSTEGEVMMAALPAHLKLSSESVIQYNDGHTVAIQELSDKEYILTEALEIKQQLNLGEIQSLLDSNNVYPVVKKLVEKGIATVWESIQETYKEKTETYVLLAPVYRNEAALEKLINEWQKAPKQLDLLLSFLHYDRTEGQVTKAALLKKSGVTSSVLEGLVSKGVLQLEKRSVDRLPQVAKQLDVNIQFSAAQKTALQQLQESMQQHAVTLLHGVTGSGKTQLYIQLMAEAIQRGEQCLYLLPEIALTSQIVRKLRQHLGGYVGIYHSKFNANERLELWNKVKSGEIQVVLGARSALFLPFCNLKLIVVDEEHDSSFKQYDPPPRYHARDAAIFYASVCNAKVLLGSATPSLESYHNCLQHKYGLVILTERYGDLQLPDIDIIDLKQVPESRKQKVILTEAMKERINQTLQQNKQVIVFQNRRGYAPYQLCGTCGWIPKCDQCDVSLTYHKSTQKLHCHYCGTTYPLAKTCGACGSQDFRQKNFGTEQLEELLDQTFDNAVVARMDTDSVRGKHSHENLIRQFEDQRIQILAGTQMVVKGLDFDHVGLVCIPDADGIMRFADFRAAERAFQLIEQVSGRAGRKGEKGKVVVQLFDTANPIIPFLQQHDFPAFYQYEVAQRQLFFYPPFSRLIMLQCKHKDQTTSWMACDALAAWLRTKYDKYISGPAEPPINRIRNEYITELLLKLPRNAAFLEQAKADIKTAIVEMQHQEAFKRVRVSIDVDPQ</sequence>
<dbReference type="Pfam" id="PF18319">
    <property type="entry name" value="Zn_ribbon_PriA"/>
    <property type="match status" value="1"/>
</dbReference>
<keyword evidence="5 12" id="KW-0378">Hydrolase</keyword>
<evidence type="ECO:0000313" key="15">
    <source>
        <dbReference type="Proteomes" id="UP000426027"/>
    </source>
</evidence>
<feature type="binding site" evidence="12">
    <location>
        <position position="565"/>
    </location>
    <ligand>
        <name>Zn(2+)</name>
        <dbReference type="ChEBI" id="CHEBI:29105"/>
        <label>2</label>
    </ligand>
</feature>
<comment type="subunit">
    <text evidence="12">Component of the replication restart primosome.</text>
</comment>
<proteinExistence type="inferred from homology"/>
<comment type="cofactor">
    <cofactor evidence="12">
        <name>Zn(2+)</name>
        <dbReference type="ChEBI" id="CHEBI:29105"/>
    </cofactor>
    <text evidence="12">Binds 2 zinc ions per subunit.</text>
</comment>
<dbReference type="InterPro" id="IPR005259">
    <property type="entry name" value="PriA"/>
</dbReference>
<feature type="binding site" evidence="12">
    <location>
        <position position="547"/>
    </location>
    <ligand>
        <name>Zn(2+)</name>
        <dbReference type="ChEBI" id="CHEBI:29105"/>
        <label>2</label>
    </ligand>
</feature>
<evidence type="ECO:0000256" key="8">
    <source>
        <dbReference type="ARBA" id="ARBA00022840"/>
    </source>
</evidence>
<accession>A0A6I6GJL4</accession>
<feature type="binding site" evidence="12">
    <location>
        <position position="541"/>
    </location>
    <ligand>
        <name>Zn(2+)</name>
        <dbReference type="ChEBI" id="CHEBI:29105"/>
        <label>1</label>
    </ligand>
</feature>
<dbReference type="GO" id="GO:0006270">
    <property type="term" value="P:DNA replication initiation"/>
    <property type="evidence" value="ECO:0007669"/>
    <property type="project" value="TreeGrafter"/>
</dbReference>
<evidence type="ECO:0000259" key="13">
    <source>
        <dbReference type="PROSITE" id="PS51192"/>
    </source>
</evidence>
<comment type="catalytic activity">
    <reaction evidence="12">
        <text>Couples ATP hydrolysis with the unwinding of duplex DNA by translocating in the 3'-5' direction.</text>
        <dbReference type="EC" id="5.6.2.4"/>
    </reaction>
</comment>
<reference evidence="14 15" key="1">
    <citation type="submission" date="2019-11" db="EMBL/GenBank/DDBJ databases">
        <authorList>
            <person name="Im W.T."/>
        </authorList>
    </citation>
    <scope>NUCLEOTIDE SEQUENCE [LARGE SCALE GENOMIC DNA]</scope>
    <source>
        <strain evidence="14 15">SB-02</strain>
    </source>
</reference>
<evidence type="ECO:0000256" key="4">
    <source>
        <dbReference type="ARBA" id="ARBA00022741"/>
    </source>
</evidence>
<feature type="binding site" evidence="12">
    <location>
        <position position="550"/>
    </location>
    <ligand>
        <name>Zn(2+)</name>
        <dbReference type="ChEBI" id="CHEBI:29105"/>
        <label>2</label>
    </ligand>
</feature>
<dbReference type="InterPro" id="IPR041236">
    <property type="entry name" value="PriA_C"/>
</dbReference>
<dbReference type="GO" id="GO:0005524">
    <property type="term" value="F:ATP binding"/>
    <property type="evidence" value="ECO:0007669"/>
    <property type="project" value="UniProtKB-UniRule"/>
</dbReference>
<dbReference type="GO" id="GO:1990077">
    <property type="term" value="C:primosome complex"/>
    <property type="evidence" value="ECO:0007669"/>
    <property type="project" value="UniProtKB-UniRule"/>
</dbReference>
<dbReference type="GO" id="GO:0006310">
    <property type="term" value="P:DNA recombination"/>
    <property type="evidence" value="ECO:0007669"/>
    <property type="project" value="InterPro"/>
</dbReference>
<dbReference type="InterPro" id="IPR001650">
    <property type="entry name" value="Helicase_C-like"/>
</dbReference>
<evidence type="ECO:0000256" key="1">
    <source>
        <dbReference type="ARBA" id="ARBA00022515"/>
    </source>
</evidence>
<dbReference type="HAMAP" id="MF_00983">
    <property type="entry name" value="PriA"/>
    <property type="match status" value="1"/>
</dbReference>
<dbReference type="Pfam" id="PF17764">
    <property type="entry name" value="PriA_3primeBD"/>
    <property type="match status" value="1"/>
</dbReference>
<keyword evidence="6 12" id="KW-0347">Helicase</keyword>
<dbReference type="SUPFAM" id="SSF52540">
    <property type="entry name" value="P-loop containing nucleoside triphosphate hydrolases"/>
    <property type="match status" value="2"/>
</dbReference>
<evidence type="ECO:0000256" key="7">
    <source>
        <dbReference type="ARBA" id="ARBA00022833"/>
    </source>
</evidence>
<keyword evidence="7 12" id="KW-0862">Zinc</keyword>
<comment type="catalytic activity">
    <reaction evidence="11 12">
        <text>ATP + H2O = ADP + phosphate + H(+)</text>
        <dbReference type="Rhea" id="RHEA:13065"/>
        <dbReference type="ChEBI" id="CHEBI:15377"/>
        <dbReference type="ChEBI" id="CHEBI:15378"/>
        <dbReference type="ChEBI" id="CHEBI:30616"/>
        <dbReference type="ChEBI" id="CHEBI:43474"/>
        <dbReference type="ChEBI" id="CHEBI:456216"/>
        <dbReference type="EC" id="5.6.2.4"/>
    </reaction>
</comment>
<organism evidence="14 15">
    <name type="scientific">Phnomibacter ginsenosidimutans</name>
    <dbReference type="NCBI Taxonomy" id="2676868"/>
    <lineage>
        <taxon>Bacteria</taxon>
        <taxon>Pseudomonadati</taxon>
        <taxon>Bacteroidota</taxon>
        <taxon>Chitinophagia</taxon>
        <taxon>Chitinophagales</taxon>
        <taxon>Chitinophagaceae</taxon>
        <taxon>Phnomibacter</taxon>
    </lineage>
</organism>
<dbReference type="InterPro" id="IPR040498">
    <property type="entry name" value="PriA_CRR"/>
</dbReference>
<dbReference type="RefSeq" id="WP_157478958.1">
    <property type="nucleotide sequence ID" value="NZ_CP046566.1"/>
</dbReference>
<dbReference type="EC" id="5.6.2.4" evidence="12"/>
<keyword evidence="4 12" id="KW-0547">Nucleotide-binding</keyword>
<evidence type="ECO:0000256" key="5">
    <source>
        <dbReference type="ARBA" id="ARBA00022801"/>
    </source>
</evidence>
<keyword evidence="3 12" id="KW-0479">Metal-binding</keyword>
<evidence type="ECO:0000256" key="12">
    <source>
        <dbReference type="HAMAP-Rule" id="MF_00983"/>
    </source>
</evidence>
<dbReference type="NCBIfam" id="TIGR00595">
    <property type="entry name" value="priA"/>
    <property type="match status" value="1"/>
</dbReference>
<evidence type="ECO:0000256" key="2">
    <source>
        <dbReference type="ARBA" id="ARBA00022705"/>
    </source>
</evidence>
<feature type="domain" description="Helicase ATP-binding" evidence="13">
    <location>
        <begin position="308"/>
        <end position="475"/>
    </location>
</feature>
<keyword evidence="15" id="KW-1185">Reference proteome</keyword>
<feature type="binding site" evidence="12">
    <location>
        <position position="568"/>
    </location>
    <ligand>
        <name>Zn(2+)</name>
        <dbReference type="ChEBI" id="CHEBI:29105"/>
        <label>2</label>
    </ligand>
</feature>
<keyword evidence="1 12" id="KW-0639">Primosome</keyword>
<dbReference type="PROSITE" id="PS51192">
    <property type="entry name" value="HELICASE_ATP_BIND_1"/>
    <property type="match status" value="1"/>
</dbReference>
<keyword evidence="2 12" id="KW-0235">DNA replication</keyword>
<dbReference type="InterPro" id="IPR014001">
    <property type="entry name" value="Helicase_ATP-bd"/>
</dbReference>
<dbReference type="Pfam" id="PF00270">
    <property type="entry name" value="DEAD"/>
    <property type="match status" value="1"/>
</dbReference>
<dbReference type="EMBL" id="CP046566">
    <property type="protein sequence ID" value="QGW28605.1"/>
    <property type="molecule type" value="Genomic_DNA"/>
</dbReference>
<evidence type="ECO:0000256" key="10">
    <source>
        <dbReference type="ARBA" id="ARBA00023235"/>
    </source>
</evidence>
<dbReference type="CDD" id="cd18804">
    <property type="entry name" value="SF2_C_priA"/>
    <property type="match status" value="1"/>
</dbReference>
<dbReference type="InterPro" id="IPR042115">
    <property type="entry name" value="PriA_3primeBD_sf"/>
</dbReference>
<keyword evidence="9 12" id="KW-0238">DNA-binding</keyword>
<protein>
    <recommendedName>
        <fullName evidence="12">Replication restart protein PriA</fullName>
    </recommendedName>
    <alternativeName>
        <fullName evidence="12">ATP-dependent DNA helicase PriA</fullName>
        <ecNumber evidence="12">5.6.2.4</ecNumber>
    </alternativeName>
    <alternativeName>
        <fullName evidence="12">DNA 3'-5' helicase PriA</fullName>
    </alternativeName>
</protein>
<keyword evidence="8 12" id="KW-0067">ATP-binding</keyword>
<keyword evidence="10 12" id="KW-0413">Isomerase</keyword>
<evidence type="ECO:0000313" key="14">
    <source>
        <dbReference type="EMBL" id="QGW28605.1"/>
    </source>
</evidence>
<feature type="binding site" evidence="12">
    <location>
        <position position="581"/>
    </location>
    <ligand>
        <name>Zn(2+)</name>
        <dbReference type="ChEBI" id="CHEBI:29105"/>
        <label>1</label>
    </ligand>
</feature>
<dbReference type="GO" id="GO:0043138">
    <property type="term" value="F:3'-5' DNA helicase activity"/>
    <property type="evidence" value="ECO:0007669"/>
    <property type="project" value="UniProtKB-EC"/>
</dbReference>
<feature type="binding site" evidence="12">
    <location>
        <position position="578"/>
    </location>
    <ligand>
        <name>Zn(2+)</name>
        <dbReference type="ChEBI" id="CHEBI:29105"/>
        <label>1</label>
    </ligand>
</feature>
<dbReference type="Gene3D" id="3.40.50.300">
    <property type="entry name" value="P-loop containing nucleotide triphosphate hydrolases"/>
    <property type="match status" value="2"/>
</dbReference>
<dbReference type="GO" id="GO:0008270">
    <property type="term" value="F:zinc ion binding"/>
    <property type="evidence" value="ECO:0007669"/>
    <property type="project" value="UniProtKB-UniRule"/>
</dbReference>
<dbReference type="InterPro" id="IPR011545">
    <property type="entry name" value="DEAD/DEAH_box_helicase_dom"/>
</dbReference>
<dbReference type="SMART" id="SM00490">
    <property type="entry name" value="HELICc"/>
    <property type="match status" value="1"/>
</dbReference>
<dbReference type="AlphaFoldDB" id="A0A6I6GJL4"/>
<dbReference type="KEGG" id="fls:GLV81_11300"/>
<dbReference type="InterPro" id="IPR027417">
    <property type="entry name" value="P-loop_NTPase"/>
</dbReference>
<dbReference type="Pfam" id="PF18074">
    <property type="entry name" value="PriA_C"/>
    <property type="match status" value="1"/>
</dbReference>
<dbReference type="GO" id="GO:0003677">
    <property type="term" value="F:DNA binding"/>
    <property type="evidence" value="ECO:0007669"/>
    <property type="project" value="UniProtKB-UniRule"/>
</dbReference>
<dbReference type="InterPro" id="IPR041222">
    <property type="entry name" value="PriA_3primeBD"/>
</dbReference>
<dbReference type="PANTHER" id="PTHR30580:SF0">
    <property type="entry name" value="PRIMOSOMAL PROTEIN N"/>
    <property type="match status" value="1"/>
</dbReference>
<gene>
    <name evidence="12 14" type="primary">priA</name>
    <name evidence="14" type="ORF">GLV81_11300</name>
</gene>
<feature type="binding site" evidence="12">
    <location>
        <position position="538"/>
    </location>
    <ligand>
        <name>Zn(2+)</name>
        <dbReference type="ChEBI" id="CHEBI:29105"/>
        <label>1</label>
    </ligand>
</feature>